<dbReference type="InterPro" id="IPR011050">
    <property type="entry name" value="Pectin_lyase_fold/virulence"/>
</dbReference>
<evidence type="ECO:0000256" key="1">
    <source>
        <dbReference type="SAM" id="SignalP"/>
    </source>
</evidence>
<gene>
    <name evidence="3" type="ORF">COB13_02100</name>
</gene>
<evidence type="ECO:0000313" key="3">
    <source>
        <dbReference type="EMBL" id="PCJ03441.1"/>
    </source>
</evidence>
<dbReference type="SMART" id="SM00710">
    <property type="entry name" value="PbH1"/>
    <property type="match status" value="9"/>
</dbReference>
<dbReference type="InterPro" id="IPR006311">
    <property type="entry name" value="TAT_signal"/>
</dbReference>
<name>A0A2A4Z955_9PROT</name>
<dbReference type="Gene3D" id="2.160.20.10">
    <property type="entry name" value="Single-stranded right-handed beta-helix, Pectin lyase-like"/>
    <property type="match status" value="1"/>
</dbReference>
<reference key="1">
    <citation type="submission" date="2017-08" db="EMBL/GenBank/DDBJ databases">
        <title>A dynamic microbial community with high functional redundancy inhabits the cold, oxic subseafloor aquifer.</title>
        <authorList>
            <person name="Tully B.J."/>
            <person name="Wheat C.G."/>
            <person name="Glazer B.T."/>
            <person name="Huber J.A."/>
        </authorList>
    </citation>
    <scope>NUCLEOTIDE SEQUENCE [LARGE SCALE GENOMIC DNA]</scope>
</reference>
<feature type="chain" id="PRO_5013354466" evidence="1">
    <location>
        <begin position="34"/>
        <end position="459"/>
    </location>
</feature>
<sequence length="459" mass="48869">MGVMIMDRRKFLALSGATTIGMATSLAPNIAHAAPPITNLNAAVFGLKPNITTNQSNILQQAVDGAAAKQVPLFIPAGSYMVGGILLPSNIHIFGVKNQSILLQSGDQPILFNVDSDNITLEDLNFDGNLTTPRLAPIVSIGQAKNTNITQCQFYNTAGNGLHLYGCGGQIIANHFHNIDQAALFCENSHKLTIMRNQINDIGNNGILVWQNDKADDGSIVSHNHIYNISDNDGGNGQNGNGINVFKANNVIMSDNQFEECAYSAVRINDGNNCQIINNNCKNIGEVALYAEFGFDGVMINNNLVDTAGAGISVANLDQEGHLAVVQGNLLRNLTLRAYATENDDSRAYGIAAEADALIEGNVIENATNFGIGGGYGEFLRNVSVVNNMVKDCGYGITASVAQGAGRMSITHNSINNASKGAIVGFEWDEVTTSDLADQDQTFDQGSHTNLHISNNVVI</sequence>
<dbReference type="NCBIfam" id="TIGR01409">
    <property type="entry name" value="TAT_signal_seq"/>
    <property type="match status" value="1"/>
</dbReference>
<comment type="caution">
    <text evidence="3">The sequence shown here is derived from an EMBL/GenBank/DDBJ whole genome shotgun (WGS) entry which is preliminary data.</text>
</comment>
<feature type="signal peptide" evidence="1">
    <location>
        <begin position="1"/>
        <end position="33"/>
    </location>
</feature>
<dbReference type="PANTHER" id="PTHR36453">
    <property type="entry name" value="SECRETED PROTEIN-RELATED"/>
    <property type="match status" value="1"/>
</dbReference>
<dbReference type="EMBL" id="NVUS01000002">
    <property type="protein sequence ID" value="PCJ03441.1"/>
    <property type="molecule type" value="Genomic_DNA"/>
</dbReference>
<organism evidence="3">
    <name type="scientific">OCS116 cluster bacterium</name>
    <dbReference type="NCBI Taxonomy" id="2030921"/>
    <lineage>
        <taxon>Bacteria</taxon>
        <taxon>Pseudomonadati</taxon>
        <taxon>Pseudomonadota</taxon>
        <taxon>Alphaproteobacteria</taxon>
        <taxon>OCS116 cluster</taxon>
    </lineage>
</organism>
<dbReference type="SUPFAM" id="SSF51126">
    <property type="entry name" value="Pectin lyase-like"/>
    <property type="match status" value="2"/>
</dbReference>
<reference evidence="3" key="2">
    <citation type="journal article" date="2018" name="ISME J.">
        <title>A dynamic microbial community with high functional redundancy inhabits the cold, oxic subseafloor aquifer.</title>
        <authorList>
            <person name="Tully B.J."/>
            <person name="Wheat C.G."/>
            <person name="Glazer B.T."/>
            <person name="Huber J.A."/>
        </authorList>
    </citation>
    <scope>NUCLEOTIDE SEQUENCE</scope>
    <source>
        <strain evidence="3">NORP83</strain>
    </source>
</reference>
<protein>
    <submittedName>
        <fullName evidence="3">TIGR03808 family TAT-translocated repetitive protein</fullName>
    </submittedName>
</protein>
<dbReference type="InterPro" id="IPR022388">
    <property type="entry name" value="CHP03808"/>
</dbReference>
<dbReference type="PANTHER" id="PTHR36453:SF1">
    <property type="entry name" value="RIGHT HANDED BETA HELIX DOMAIN-CONTAINING PROTEIN"/>
    <property type="match status" value="1"/>
</dbReference>
<accession>A0A2A4Z955</accession>
<keyword evidence="1" id="KW-0732">Signal</keyword>
<dbReference type="InterPro" id="IPR006626">
    <property type="entry name" value="PbH1"/>
</dbReference>
<dbReference type="InterPro" id="IPR012334">
    <property type="entry name" value="Pectin_lyas_fold"/>
</dbReference>
<proteinExistence type="predicted"/>
<evidence type="ECO:0000259" key="2">
    <source>
        <dbReference type="Pfam" id="PF13229"/>
    </source>
</evidence>
<dbReference type="InterPro" id="IPR019546">
    <property type="entry name" value="TAT_signal_bac_arc"/>
</dbReference>
<dbReference type="AlphaFoldDB" id="A0A2A4Z955"/>
<dbReference type="InterPro" id="IPR039448">
    <property type="entry name" value="Beta_helix"/>
</dbReference>
<feature type="domain" description="Right handed beta helix" evidence="2">
    <location>
        <begin position="160"/>
        <end position="316"/>
    </location>
</feature>
<dbReference type="PROSITE" id="PS51318">
    <property type="entry name" value="TAT"/>
    <property type="match status" value="1"/>
</dbReference>
<dbReference type="NCBIfam" id="TIGR03808">
    <property type="entry name" value="RR_plus_rpt_1"/>
    <property type="match status" value="1"/>
</dbReference>
<dbReference type="Pfam" id="PF13229">
    <property type="entry name" value="Beta_helix"/>
    <property type="match status" value="1"/>
</dbReference>